<feature type="region of interest" description="Disordered" evidence="1">
    <location>
        <begin position="1"/>
        <end position="79"/>
    </location>
</feature>
<dbReference type="PANTHER" id="PTHR14336">
    <property type="entry name" value="TANDEM PH DOMAIN CONTAINING PROTEIN"/>
    <property type="match status" value="1"/>
</dbReference>
<feature type="compositionally biased region" description="Low complexity" evidence="1">
    <location>
        <begin position="421"/>
        <end position="435"/>
    </location>
</feature>
<feature type="region of interest" description="Disordered" evidence="1">
    <location>
        <begin position="638"/>
        <end position="700"/>
    </location>
</feature>
<dbReference type="InterPro" id="IPR011993">
    <property type="entry name" value="PH-like_dom_sf"/>
</dbReference>
<sequence>MTDKGVTASVEVSVEVTHHDAPHDDPPKADEAKKDAAPAAAADGEADTASAGGGAAADNESEGSLSDIESGYLHKKGTNPINPWNKRFFVFGDEPVAITQLQSLHKRNERRPVVKASSPAPAAPAAAAAEGSETATTTAVDKPAAAAAEGATSGEVSATASDAGKDAKDKGKKVTVVDPPKEKTKDVYETANKDLLMNIAHATQTGKGLLFYHKSDNATHVANPLGVINLRDVNAVEKIEKSSKGHSFVVKTKSRDYHFAAGSDREAKGWVRAIQDKSDSAKSSSDPYDSPQFQQVYQKLVAREAFEHAKNSASILSDNEPLSDGEPEDIEVDKEGKPLVKKRKSFFNFSVAATSNERRKAEGVTTEVKTEEKKDLMHVEDDGIDAFKAAESSKAVSHSTDAPTTAKGDPLPAPPTPPKSPAGGSKANGAGFKLFGGKKKEEAAAPPSPPAEKPQPLSVEGAKAEALKAVDEAVEASKAKTEEVTNGVAPAPPPPERKLSFFEKLFAKKPVAPPPPPPPVHEETVVVSTENRVADVVTETGVAHTQASAGFFSKLTQTGEKKEVEVKSAEIASEDLQTTDGEASHIQRIQGTDANAKEGEVNLSTVDETVESSDKPEKVVQRKPSVLKRLGDAVGLTKAVEAPKTEGEASTKVEEAPAKAEAADTKAEAKTETPTVAEETEDKVKDTAVAEAPKEEVAAA</sequence>
<feature type="compositionally biased region" description="Low complexity" evidence="1">
    <location>
        <begin position="37"/>
        <end position="50"/>
    </location>
</feature>
<feature type="compositionally biased region" description="Basic and acidic residues" evidence="1">
    <location>
        <begin position="462"/>
        <end position="483"/>
    </location>
</feature>
<keyword evidence="4" id="KW-1185">Reference proteome</keyword>
<dbReference type="PROSITE" id="PS50003">
    <property type="entry name" value="PH_DOMAIN"/>
    <property type="match status" value="1"/>
</dbReference>
<feature type="compositionally biased region" description="Basic and acidic residues" evidence="1">
    <location>
        <begin position="641"/>
        <end position="671"/>
    </location>
</feature>
<feature type="compositionally biased region" description="Basic and acidic residues" evidence="1">
    <location>
        <begin position="16"/>
        <end position="36"/>
    </location>
</feature>
<dbReference type="Gene3D" id="2.30.29.30">
    <property type="entry name" value="Pleckstrin-homology domain (PH domain)/Phosphotyrosine-binding domain (PTB)"/>
    <property type="match status" value="1"/>
</dbReference>
<evidence type="ECO:0000313" key="4">
    <source>
        <dbReference type="Proteomes" id="UP000807716"/>
    </source>
</evidence>
<name>A0A9P6UAK8_9FUNG</name>
<feature type="domain" description="PH" evidence="2">
    <location>
        <begin position="66"/>
        <end position="279"/>
    </location>
</feature>
<organism evidence="3 4">
    <name type="scientific">Actinomortierella ambigua</name>
    <dbReference type="NCBI Taxonomy" id="1343610"/>
    <lineage>
        <taxon>Eukaryota</taxon>
        <taxon>Fungi</taxon>
        <taxon>Fungi incertae sedis</taxon>
        <taxon>Mucoromycota</taxon>
        <taxon>Mortierellomycotina</taxon>
        <taxon>Mortierellomycetes</taxon>
        <taxon>Mortierellales</taxon>
        <taxon>Mortierellaceae</taxon>
        <taxon>Actinomortierella</taxon>
    </lineage>
</organism>
<feature type="compositionally biased region" description="Low complexity" evidence="1">
    <location>
        <begin position="1"/>
        <end position="15"/>
    </location>
</feature>
<dbReference type="SMART" id="SM00233">
    <property type="entry name" value="PH"/>
    <property type="match status" value="1"/>
</dbReference>
<gene>
    <name evidence="3" type="ORF">DFQ27_009781</name>
</gene>
<dbReference type="OrthoDB" id="5593352at2759"/>
<feature type="compositionally biased region" description="Pro residues" evidence="1">
    <location>
        <begin position="411"/>
        <end position="420"/>
    </location>
</feature>
<reference evidence="3" key="1">
    <citation type="journal article" date="2020" name="Fungal Divers.">
        <title>Resolving the Mortierellaceae phylogeny through synthesis of multi-gene phylogenetics and phylogenomics.</title>
        <authorList>
            <person name="Vandepol N."/>
            <person name="Liber J."/>
            <person name="Desiro A."/>
            <person name="Na H."/>
            <person name="Kennedy M."/>
            <person name="Barry K."/>
            <person name="Grigoriev I.V."/>
            <person name="Miller A.N."/>
            <person name="O'Donnell K."/>
            <person name="Stajich J.E."/>
            <person name="Bonito G."/>
        </authorList>
    </citation>
    <scope>NUCLEOTIDE SEQUENCE</scope>
    <source>
        <strain evidence="3">BC1065</strain>
    </source>
</reference>
<dbReference type="SUPFAM" id="SSF50729">
    <property type="entry name" value="PH domain-like"/>
    <property type="match status" value="1"/>
</dbReference>
<dbReference type="InterPro" id="IPR039483">
    <property type="entry name" value="Meu6_PH_dom"/>
</dbReference>
<feature type="region of interest" description="Disordered" evidence="1">
    <location>
        <begin position="356"/>
        <end position="497"/>
    </location>
</feature>
<dbReference type="InterPro" id="IPR001849">
    <property type="entry name" value="PH_domain"/>
</dbReference>
<feature type="region of interest" description="Disordered" evidence="1">
    <location>
        <begin position="102"/>
        <end position="178"/>
    </location>
</feature>
<protein>
    <recommendedName>
        <fullName evidence="2">PH domain-containing protein</fullName>
    </recommendedName>
</protein>
<dbReference type="Proteomes" id="UP000807716">
    <property type="component" value="Unassembled WGS sequence"/>
</dbReference>
<proteinExistence type="predicted"/>
<dbReference type="EMBL" id="JAAAJB010000094">
    <property type="protein sequence ID" value="KAG0266405.1"/>
    <property type="molecule type" value="Genomic_DNA"/>
</dbReference>
<feature type="compositionally biased region" description="Polar residues" evidence="1">
    <location>
        <begin position="394"/>
        <end position="403"/>
    </location>
</feature>
<feature type="compositionally biased region" description="Low complexity" evidence="1">
    <location>
        <begin position="116"/>
        <end position="162"/>
    </location>
</feature>
<dbReference type="PANTHER" id="PTHR14336:SF8">
    <property type="entry name" value="PROTEIN OPY1"/>
    <property type="match status" value="1"/>
</dbReference>
<dbReference type="InterPro" id="IPR051707">
    <property type="entry name" value="PI-Interact_SigTrans_Reg"/>
</dbReference>
<dbReference type="AlphaFoldDB" id="A0A9P6UAK8"/>
<comment type="caution">
    <text evidence="3">The sequence shown here is derived from an EMBL/GenBank/DDBJ whole genome shotgun (WGS) entry which is preliminary data.</text>
</comment>
<evidence type="ECO:0000259" key="2">
    <source>
        <dbReference type="PROSITE" id="PS50003"/>
    </source>
</evidence>
<feature type="compositionally biased region" description="Acidic residues" evidence="1">
    <location>
        <begin position="321"/>
        <end position="332"/>
    </location>
</feature>
<accession>A0A9P6UAK8</accession>
<feature type="compositionally biased region" description="Basic and acidic residues" evidence="1">
    <location>
        <begin position="682"/>
        <end position="700"/>
    </location>
</feature>
<dbReference type="Pfam" id="PF15406">
    <property type="entry name" value="PH_6"/>
    <property type="match status" value="1"/>
</dbReference>
<evidence type="ECO:0000313" key="3">
    <source>
        <dbReference type="EMBL" id="KAG0266405.1"/>
    </source>
</evidence>
<feature type="compositionally biased region" description="Basic and acidic residues" evidence="1">
    <location>
        <begin position="356"/>
        <end position="381"/>
    </location>
</feature>
<feature type="region of interest" description="Disordered" evidence="1">
    <location>
        <begin position="311"/>
        <end position="336"/>
    </location>
</feature>
<evidence type="ECO:0000256" key="1">
    <source>
        <dbReference type="SAM" id="MobiDB-lite"/>
    </source>
</evidence>